<feature type="domain" description="Activator of Hsp90 ATPase homologue 1/2-like C-terminal" evidence="2">
    <location>
        <begin position="36"/>
        <end position="150"/>
    </location>
</feature>
<keyword evidence="4" id="KW-1185">Reference proteome</keyword>
<dbReference type="Gene3D" id="3.30.530.20">
    <property type="match status" value="1"/>
</dbReference>
<dbReference type="EMBL" id="PXWG01000001">
    <property type="protein sequence ID" value="PSJ30701.1"/>
    <property type="molecule type" value="Genomic_DNA"/>
</dbReference>
<evidence type="ECO:0000256" key="1">
    <source>
        <dbReference type="ARBA" id="ARBA00006817"/>
    </source>
</evidence>
<dbReference type="InterPro" id="IPR013538">
    <property type="entry name" value="ASHA1/2-like_C"/>
</dbReference>
<dbReference type="OrthoDB" id="8117292at2"/>
<dbReference type="RefSeq" id="WP_106673896.1">
    <property type="nucleotide sequence ID" value="NZ_PXWG01000001.1"/>
</dbReference>
<sequence>MADVIDLINAMHRQVRDTETPKGTGRSIIMRRTYDAAVHDVWEACTDPERLGRWFLPVTGELKPGGRYQLEGNAGGEVLRCEPPRLLRVSWIFGEPKEGDLSEVEVRLTPEGEERTLFELEHTAIVDPAFWDTYGPGATGVGWDLGLVSLSMYLTEGEAFDREATQAWSESEEARSFLAASSEAWGKANADYGTPAGTVAAMTSATTDFYVPQPSSES</sequence>
<dbReference type="Proteomes" id="UP000242427">
    <property type="component" value="Unassembled WGS sequence"/>
</dbReference>
<organism evidence="3 4">
    <name type="scientific">Streptosporangium nondiastaticum</name>
    <dbReference type="NCBI Taxonomy" id="35764"/>
    <lineage>
        <taxon>Bacteria</taxon>
        <taxon>Bacillati</taxon>
        <taxon>Actinomycetota</taxon>
        <taxon>Actinomycetes</taxon>
        <taxon>Streptosporangiales</taxon>
        <taxon>Streptosporangiaceae</taxon>
        <taxon>Streptosporangium</taxon>
    </lineage>
</organism>
<dbReference type="InterPro" id="IPR023393">
    <property type="entry name" value="START-like_dom_sf"/>
</dbReference>
<accession>A0A9X7PK21</accession>
<gene>
    <name evidence="3" type="ORF">B7P34_01530</name>
</gene>
<protein>
    <submittedName>
        <fullName evidence="3">Polyketide cyclase</fullName>
    </submittedName>
</protein>
<evidence type="ECO:0000259" key="2">
    <source>
        <dbReference type="Pfam" id="PF08327"/>
    </source>
</evidence>
<dbReference type="Pfam" id="PF08327">
    <property type="entry name" value="AHSA1"/>
    <property type="match status" value="1"/>
</dbReference>
<comment type="caution">
    <text evidence="3">The sequence shown here is derived from an EMBL/GenBank/DDBJ whole genome shotgun (WGS) entry which is preliminary data.</text>
</comment>
<proteinExistence type="inferred from homology"/>
<dbReference type="AlphaFoldDB" id="A0A9X7PK21"/>
<evidence type="ECO:0000313" key="3">
    <source>
        <dbReference type="EMBL" id="PSJ30701.1"/>
    </source>
</evidence>
<comment type="similarity">
    <text evidence="1">Belongs to the AHA1 family.</text>
</comment>
<dbReference type="SUPFAM" id="SSF55961">
    <property type="entry name" value="Bet v1-like"/>
    <property type="match status" value="1"/>
</dbReference>
<evidence type="ECO:0000313" key="4">
    <source>
        <dbReference type="Proteomes" id="UP000242427"/>
    </source>
</evidence>
<reference evidence="3 4" key="1">
    <citation type="submission" date="2018-03" db="EMBL/GenBank/DDBJ databases">
        <title>Chitinolytic properties of Streptosporangium nondiastaticum TBG75A20.</title>
        <authorList>
            <person name="Gayathri V."/>
            <person name="Shiburaj S."/>
        </authorList>
    </citation>
    <scope>NUCLEOTIDE SEQUENCE [LARGE SCALE GENOMIC DNA]</scope>
    <source>
        <strain evidence="3 4">TBG75A20</strain>
    </source>
</reference>
<dbReference type="CDD" id="cd08899">
    <property type="entry name" value="SRPBCC_CalC_Aha1-like_6"/>
    <property type="match status" value="1"/>
</dbReference>
<name>A0A9X7PK21_9ACTN</name>